<dbReference type="Gene3D" id="3.90.76.10">
    <property type="entry name" value="Dipeptide-binding Protein, Domain 1"/>
    <property type="match status" value="1"/>
</dbReference>
<dbReference type="GO" id="GO:0030288">
    <property type="term" value="C:outer membrane-bounded periplasmic space"/>
    <property type="evidence" value="ECO:0007669"/>
    <property type="project" value="UniProtKB-ARBA"/>
</dbReference>
<dbReference type="RefSeq" id="WP_114831190.1">
    <property type="nucleotide sequence ID" value="NZ_QQTO01000033.1"/>
</dbReference>
<dbReference type="InterPro" id="IPR023765">
    <property type="entry name" value="SBP_5_CS"/>
</dbReference>
<dbReference type="OrthoDB" id="9803988at2"/>
<dbReference type="EMBL" id="QQTP01000012">
    <property type="protein sequence ID" value="RDJ21442.1"/>
    <property type="molecule type" value="Genomic_DNA"/>
</dbReference>
<reference evidence="8" key="1">
    <citation type="submission" date="2018-07" db="EMBL/GenBank/DDBJ databases">
        <authorList>
            <person name="Safronova V.I."/>
            <person name="Chirak E.R."/>
            <person name="Sazanova A.L."/>
        </authorList>
    </citation>
    <scope>NUCLEOTIDE SEQUENCE [LARGE SCALE GENOMIC DNA]</scope>
    <source>
        <strain evidence="8">RCAM04685</strain>
    </source>
</reference>
<comment type="caution">
    <text evidence="7">The sequence shown here is derived from an EMBL/GenBank/DDBJ whole genome shotgun (WGS) entry which is preliminary data.</text>
</comment>
<comment type="similarity">
    <text evidence="2">Belongs to the bacterial solute-binding protein 5 family.</text>
</comment>
<dbReference type="InterPro" id="IPR000914">
    <property type="entry name" value="SBP_5_dom"/>
</dbReference>
<dbReference type="Pfam" id="PF00496">
    <property type="entry name" value="SBP_bac_5"/>
    <property type="match status" value="1"/>
</dbReference>
<dbReference type="PANTHER" id="PTHR30290:SF9">
    <property type="entry name" value="OLIGOPEPTIDE-BINDING PROTEIN APPA"/>
    <property type="match status" value="1"/>
</dbReference>
<evidence type="ECO:0000256" key="4">
    <source>
        <dbReference type="ARBA" id="ARBA00022729"/>
    </source>
</evidence>
<dbReference type="InterPro" id="IPR039424">
    <property type="entry name" value="SBP_5"/>
</dbReference>
<gene>
    <name evidence="7" type="ORF">DWE98_20625</name>
</gene>
<evidence type="ECO:0000256" key="2">
    <source>
        <dbReference type="ARBA" id="ARBA00005695"/>
    </source>
</evidence>
<dbReference type="SUPFAM" id="SSF53850">
    <property type="entry name" value="Periplasmic binding protein-like II"/>
    <property type="match status" value="1"/>
</dbReference>
<dbReference type="GO" id="GO:1904680">
    <property type="term" value="F:peptide transmembrane transporter activity"/>
    <property type="evidence" value="ECO:0007669"/>
    <property type="project" value="TreeGrafter"/>
</dbReference>
<evidence type="ECO:0000256" key="1">
    <source>
        <dbReference type="ARBA" id="ARBA00004418"/>
    </source>
</evidence>
<keyword evidence="4 5" id="KW-0732">Signal</keyword>
<evidence type="ECO:0000256" key="5">
    <source>
        <dbReference type="SAM" id="SignalP"/>
    </source>
</evidence>
<sequence>MNRILASAFALALSAGTFQVHAVQAQTLTAVLNADMRSSNPGVNRDDNTDTVVLHIVEGLVGYDEGGSVGPLLAEKVDLSQDGKTYTFTLRKGVKFHNGAELTSADVLWSWTRYMDPKTDWRCLGDLDGRNGLKVVSATAPDANTFVMELNAPNALFLDTLARTDCGGTAIIHKDSVKADGSWDKPIGTGPFKLGEWKRGQSIQLLAYEGYVSPKGATRDGMLGSKRPLVKEARFMVIPDAATVKAGLMAGSLDIASVPEIDAAELKAHPKLNVVTGTNPVRHGMIIQTRDPVLKNVKLRQAIAASIDFPELVANVTNNLGQPNNSPIYMTSKYFGEAEKQGFKYDPALAKKLLQEAGYKGEKITILANKRSTAPSFNTAVIAQQMMQAVGINADIEVLEWATQLDRYNKGNYQMEAFSYSGRFDPALGFEQISGPKDKQPRKVWEDPEALALIDKSMVVADVTERQKIFDDLHKRFIEQVPTIFTHNDVDIVAHSKRVSGVKPWMSKLRLWEVGVAN</sequence>
<accession>A0A370L220</accession>
<proteinExistence type="inferred from homology"/>
<keyword evidence="3" id="KW-0813">Transport</keyword>
<protein>
    <submittedName>
        <fullName evidence="7">ABC transporter substrate-binding protein</fullName>
    </submittedName>
</protein>
<keyword evidence="8" id="KW-1185">Reference proteome</keyword>
<dbReference type="AlphaFoldDB" id="A0A370L220"/>
<feature type="signal peptide" evidence="5">
    <location>
        <begin position="1"/>
        <end position="22"/>
    </location>
</feature>
<name>A0A370L220_9HYPH</name>
<dbReference type="Gene3D" id="3.10.105.10">
    <property type="entry name" value="Dipeptide-binding Protein, Domain 3"/>
    <property type="match status" value="1"/>
</dbReference>
<comment type="subcellular location">
    <subcellularLocation>
        <location evidence="1">Periplasm</location>
    </subcellularLocation>
</comment>
<dbReference type="PIRSF" id="PIRSF002741">
    <property type="entry name" value="MppA"/>
    <property type="match status" value="1"/>
</dbReference>
<organism evidence="7 8">
    <name type="scientific">Bosea caraganae</name>
    <dbReference type="NCBI Taxonomy" id="2763117"/>
    <lineage>
        <taxon>Bacteria</taxon>
        <taxon>Pseudomonadati</taxon>
        <taxon>Pseudomonadota</taxon>
        <taxon>Alphaproteobacteria</taxon>
        <taxon>Hyphomicrobiales</taxon>
        <taxon>Boseaceae</taxon>
        <taxon>Bosea</taxon>
    </lineage>
</organism>
<dbReference type="InterPro" id="IPR030678">
    <property type="entry name" value="Peptide/Ni-bd"/>
</dbReference>
<dbReference type="PROSITE" id="PS01040">
    <property type="entry name" value="SBP_BACTERIAL_5"/>
    <property type="match status" value="1"/>
</dbReference>
<evidence type="ECO:0000313" key="7">
    <source>
        <dbReference type="EMBL" id="RDJ21442.1"/>
    </source>
</evidence>
<dbReference type="GO" id="GO:0015833">
    <property type="term" value="P:peptide transport"/>
    <property type="evidence" value="ECO:0007669"/>
    <property type="project" value="TreeGrafter"/>
</dbReference>
<dbReference type="Proteomes" id="UP000255207">
    <property type="component" value="Unassembled WGS sequence"/>
</dbReference>
<feature type="domain" description="Solute-binding protein family 5" evidence="6">
    <location>
        <begin position="69"/>
        <end position="429"/>
    </location>
</feature>
<evidence type="ECO:0000259" key="6">
    <source>
        <dbReference type="Pfam" id="PF00496"/>
    </source>
</evidence>
<evidence type="ECO:0000313" key="8">
    <source>
        <dbReference type="Proteomes" id="UP000255207"/>
    </source>
</evidence>
<dbReference type="Gene3D" id="3.40.190.10">
    <property type="entry name" value="Periplasmic binding protein-like II"/>
    <property type="match status" value="1"/>
</dbReference>
<dbReference type="GO" id="GO:0043190">
    <property type="term" value="C:ATP-binding cassette (ABC) transporter complex"/>
    <property type="evidence" value="ECO:0007669"/>
    <property type="project" value="InterPro"/>
</dbReference>
<evidence type="ECO:0000256" key="3">
    <source>
        <dbReference type="ARBA" id="ARBA00022448"/>
    </source>
</evidence>
<feature type="chain" id="PRO_5030068278" evidence="5">
    <location>
        <begin position="23"/>
        <end position="518"/>
    </location>
</feature>
<dbReference type="PANTHER" id="PTHR30290">
    <property type="entry name" value="PERIPLASMIC BINDING COMPONENT OF ABC TRANSPORTER"/>
    <property type="match status" value="1"/>
</dbReference>